<evidence type="ECO:0000256" key="1">
    <source>
        <dbReference type="ARBA" id="ARBA00005417"/>
    </source>
</evidence>
<evidence type="ECO:0000256" key="3">
    <source>
        <dbReference type="ARBA" id="ARBA00022741"/>
    </source>
</evidence>
<reference evidence="6 7" key="1">
    <citation type="journal article" date="2024" name="Front. Microbiol.">
        <title>Novel thermophilic genera Geochorda gen. nov. and Carboxydochorda gen. nov. from the deep terrestrial subsurface reveal the ecophysiological diversity in the class Limnochordia.</title>
        <authorList>
            <person name="Karnachuk O.V."/>
            <person name="Lukina A.P."/>
            <person name="Avakyan M.R."/>
            <person name="Kadnikov V.V."/>
            <person name="Begmatov S."/>
            <person name="Beletsky A.V."/>
            <person name="Vlasova K.G."/>
            <person name="Novikov A.A."/>
            <person name="Shcherbakova V.A."/>
            <person name="Mardanov A.V."/>
            <person name="Ravin N.V."/>
        </authorList>
    </citation>
    <scope>NUCLEOTIDE SEQUENCE [LARGE SCALE GENOMIC DNA]</scope>
    <source>
        <strain evidence="6 7">L945</strain>
    </source>
</reference>
<evidence type="ECO:0000256" key="2">
    <source>
        <dbReference type="ARBA" id="ARBA00022448"/>
    </source>
</evidence>
<dbReference type="EMBL" id="CP141615">
    <property type="protein sequence ID" value="WRP16135.1"/>
    <property type="molecule type" value="Genomic_DNA"/>
</dbReference>
<comment type="similarity">
    <text evidence="1">Belongs to the ABC transporter superfamily.</text>
</comment>
<keyword evidence="2" id="KW-0813">Transport</keyword>
<sequence>MALEIEGLVKHFGAVRALDGVTFEVPEGTVFGLIGPNGAGKTTTMRAILRILEPDGGSIRWKGRPIEEVPPARFGYLPEERGLYPRMRVRDELAFFGELRGLSGKALRQAIDTFVELLHMQDIIERKVDDLSKGNAQKVQFAAACLHDPELLVLDEPFSGLDPVNVRLFMRAFRHMRERGATILFSSHRMEHVEQLCDALALIARGRVLVTGAVEEVRRRTGRRVLRLAWETPGDGAGRVAPGDELARWLEELARRDLTVRHRPQGVVEVAWQDGAPERETLADELVGQASRLGRLRLFELTYPSLESVYVETVGAEAVAGEEEAR</sequence>
<evidence type="ECO:0000259" key="5">
    <source>
        <dbReference type="PROSITE" id="PS50893"/>
    </source>
</evidence>
<dbReference type="PANTHER" id="PTHR42711">
    <property type="entry name" value="ABC TRANSPORTER ATP-BINDING PROTEIN"/>
    <property type="match status" value="1"/>
</dbReference>
<accession>A0ABZ1BTJ0</accession>
<keyword evidence="3" id="KW-0547">Nucleotide-binding</keyword>
<evidence type="ECO:0000313" key="7">
    <source>
        <dbReference type="Proteomes" id="UP001332192"/>
    </source>
</evidence>
<dbReference type="Gene3D" id="3.40.50.300">
    <property type="entry name" value="P-loop containing nucleotide triphosphate hydrolases"/>
    <property type="match status" value="1"/>
</dbReference>
<dbReference type="SMART" id="SM00382">
    <property type="entry name" value="AAA"/>
    <property type="match status" value="1"/>
</dbReference>
<dbReference type="GO" id="GO:0005524">
    <property type="term" value="F:ATP binding"/>
    <property type="evidence" value="ECO:0007669"/>
    <property type="project" value="UniProtKB-KW"/>
</dbReference>
<dbReference type="PANTHER" id="PTHR42711:SF5">
    <property type="entry name" value="ABC TRANSPORTER ATP-BINDING PROTEIN NATA"/>
    <property type="match status" value="1"/>
</dbReference>
<dbReference type="SUPFAM" id="SSF52540">
    <property type="entry name" value="P-loop containing nucleoside triphosphate hydrolases"/>
    <property type="match status" value="1"/>
</dbReference>
<proteinExistence type="inferred from homology"/>
<keyword evidence="4 6" id="KW-0067">ATP-binding</keyword>
<protein>
    <submittedName>
        <fullName evidence="6">ATP-binding cassette domain-containing protein</fullName>
    </submittedName>
</protein>
<dbReference type="InterPro" id="IPR027417">
    <property type="entry name" value="P-loop_NTPase"/>
</dbReference>
<dbReference type="Pfam" id="PF00005">
    <property type="entry name" value="ABC_tran"/>
    <property type="match status" value="1"/>
</dbReference>
<name>A0ABZ1BTJ0_9FIRM</name>
<dbReference type="InterPro" id="IPR050763">
    <property type="entry name" value="ABC_transporter_ATP-binding"/>
</dbReference>
<dbReference type="PROSITE" id="PS50893">
    <property type="entry name" value="ABC_TRANSPORTER_2"/>
    <property type="match status" value="1"/>
</dbReference>
<evidence type="ECO:0000256" key="4">
    <source>
        <dbReference type="ARBA" id="ARBA00022840"/>
    </source>
</evidence>
<keyword evidence="7" id="KW-1185">Reference proteome</keyword>
<organism evidence="6 7">
    <name type="scientific">Carboxydichorda subterranea</name>
    <dbReference type="NCBI Taxonomy" id="3109565"/>
    <lineage>
        <taxon>Bacteria</taxon>
        <taxon>Bacillati</taxon>
        <taxon>Bacillota</taxon>
        <taxon>Limnochordia</taxon>
        <taxon>Limnochordales</taxon>
        <taxon>Geochordaceae</taxon>
        <taxon>Carboxydichorda</taxon>
    </lineage>
</organism>
<dbReference type="RefSeq" id="WP_324715408.1">
    <property type="nucleotide sequence ID" value="NZ_CP141615.1"/>
</dbReference>
<dbReference type="Proteomes" id="UP001332192">
    <property type="component" value="Chromosome"/>
</dbReference>
<feature type="domain" description="ABC transporter" evidence="5">
    <location>
        <begin position="3"/>
        <end position="230"/>
    </location>
</feature>
<evidence type="ECO:0000313" key="6">
    <source>
        <dbReference type="EMBL" id="WRP16135.1"/>
    </source>
</evidence>
<dbReference type="InterPro" id="IPR003439">
    <property type="entry name" value="ABC_transporter-like_ATP-bd"/>
</dbReference>
<dbReference type="InterPro" id="IPR003593">
    <property type="entry name" value="AAA+_ATPase"/>
</dbReference>
<gene>
    <name evidence="6" type="ORF">U7230_08440</name>
</gene>